<dbReference type="PROSITE" id="PS51257">
    <property type="entry name" value="PROKAR_LIPOPROTEIN"/>
    <property type="match status" value="1"/>
</dbReference>
<evidence type="ECO:0000259" key="8">
    <source>
        <dbReference type="Pfam" id="PF01551"/>
    </source>
</evidence>
<protein>
    <submittedName>
        <fullName evidence="10">Peptidase M23</fullName>
    </submittedName>
</protein>
<organism evidence="10 11">
    <name type="scientific">Patiriisocius marinus</name>
    <dbReference type="NCBI Taxonomy" id="1397112"/>
    <lineage>
        <taxon>Bacteria</taxon>
        <taxon>Pseudomonadati</taxon>
        <taxon>Bacteroidota</taxon>
        <taxon>Flavobacteriia</taxon>
        <taxon>Flavobacteriales</taxon>
        <taxon>Flavobacteriaceae</taxon>
        <taxon>Patiriisocius</taxon>
    </lineage>
</organism>
<evidence type="ECO:0000313" key="11">
    <source>
        <dbReference type="Proteomes" id="UP000326509"/>
    </source>
</evidence>
<dbReference type="OrthoDB" id="9810477at2"/>
<evidence type="ECO:0000256" key="7">
    <source>
        <dbReference type="ARBA" id="ARBA00023049"/>
    </source>
</evidence>
<evidence type="ECO:0000256" key="4">
    <source>
        <dbReference type="ARBA" id="ARBA00022723"/>
    </source>
</evidence>
<dbReference type="PANTHER" id="PTHR21666">
    <property type="entry name" value="PEPTIDASE-RELATED"/>
    <property type="match status" value="1"/>
</dbReference>
<dbReference type="GO" id="GO:0006508">
    <property type="term" value="P:proteolysis"/>
    <property type="evidence" value="ECO:0007669"/>
    <property type="project" value="UniProtKB-KW"/>
</dbReference>
<dbReference type="GO" id="GO:0004222">
    <property type="term" value="F:metalloendopeptidase activity"/>
    <property type="evidence" value="ECO:0007669"/>
    <property type="project" value="TreeGrafter"/>
</dbReference>
<dbReference type="EMBL" id="BKCG01000001">
    <property type="protein sequence ID" value="GER58824.1"/>
    <property type="molecule type" value="Genomic_DNA"/>
</dbReference>
<dbReference type="Pfam" id="PF19425">
    <property type="entry name" value="Csd3_N2"/>
    <property type="match status" value="1"/>
</dbReference>
<dbReference type="InterPro" id="IPR016047">
    <property type="entry name" value="M23ase_b-sheet_dom"/>
</dbReference>
<dbReference type="SUPFAM" id="SSF51261">
    <property type="entry name" value="Duplicated hybrid motif"/>
    <property type="match status" value="1"/>
</dbReference>
<dbReference type="RefSeq" id="WP_151672877.1">
    <property type="nucleotide sequence ID" value="NZ_BKCG01000001.1"/>
</dbReference>
<comment type="subcellular location">
    <subcellularLocation>
        <location evidence="2">Cell envelope</location>
    </subcellularLocation>
</comment>
<dbReference type="GO" id="GO:0046872">
    <property type="term" value="F:metal ion binding"/>
    <property type="evidence" value="ECO:0007669"/>
    <property type="project" value="UniProtKB-KW"/>
</dbReference>
<keyword evidence="6" id="KW-0862">Zinc</keyword>
<name>A0A5J4IVE7_9FLAO</name>
<evidence type="ECO:0000256" key="1">
    <source>
        <dbReference type="ARBA" id="ARBA00001947"/>
    </source>
</evidence>
<evidence type="ECO:0000256" key="3">
    <source>
        <dbReference type="ARBA" id="ARBA00022670"/>
    </source>
</evidence>
<keyword evidence="5" id="KW-0378">Hydrolase</keyword>
<sequence>MKYTLFTLLIIVSFFSCTDTVDEDSSVEDIVEVEQVVTEYGYTLNDFDVIRDTVQSGDTFGAILNERGVSNDKIFAVATKFKDSFDVRRMVVGKPYVLLNSKDSLKQTQVFIYEKNKTDYAVVDFRDSLSVYNEQREIKYVEREASGIIESSLYLTMEENNLSPALTDRLANIYAWTVNFFKIPKGDRFKIVYTEKFINDTIPAGVHEIKAAYFEHKGVPLYAFEYQNDSLPARDFYDEKAENLRRAFLKAPVKFSRISSKYNLNRRIKYYGYKLRPHKGTDFAASIGSPILATADGTVTKAERRGGNGIYVKIKHNSTYETQYLHMKKYNVRVGQFVRQGDVIGWVGMTGNTGGPHVCYRFWKNGKQVDPFKEDLPASKPLPQIYHEDYFKNIQPLKEKLDCITYNM</sequence>
<dbReference type="AlphaFoldDB" id="A0A5J4IVE7"/>
<dbReference type="Gene3D" id="3.10.450.350">
    <property type="match status" value="2"/>
</dbReference>
<dbReference type="CDD" id="cd12797">
    <property type="entry name" value="M23_peptidase"/>
    <property type="match status" value="1"/>
</dbReference>
<keyword evidence="3" id="KW-0645">Protease</keyword>
<keyword evidence="4" id="KW-0479">Metal-binding</keyword>
<accession>A0A5J4IVE7</accession>
<feature type="domain" description="M23ase beta-sheet core" evidence="8">
    <location>
        <begin position="277"/>
        <end position="371"/>
    </location>
</feature>
<gene>
    <name evidence="10" type="ORF">ULMA_09320</name>
</gene>
<reference evidence="10 11" key="1">
    <citation type="submission" date="2019-08" db="EMBL/GenBank/DDBJ databases">
        <title>Draft genome sequence of Ulvibacter marinus type strain NBRC 109484.</title>
        <authorList>
            <person name="Kawano K."/>
            <person name="Ushijima N."/>
            <person name="Kihara M."/>
            <person name="Itoh H."/>
        </authorList>
    </citation>
    <scope>NUCLEOTIDE SEQUENCE [LARGE SCALE GENOMIC DNA]</scope>
    <source>
        <strain evidence="10 11">NBRC 109484</strain>
    </source>
</reference>
<dbReference type="Pfam" id="PF01551">
    <property type="entry name" value="Peptidase_M23"/>
    <property type="match status" value="1"/>
</dbReference>
<evidence type="ECO:0000259" key="9">
    <source>
        <dbReference type="Pfam" id="PF19425"/>
    </source>
</evidence>
<dbReference type="InterPro" id="IPR045834">
    <property type="entry name" value="Csd3_N2"/>
</dbReference>
<proteinExistence type="predicted"/>
<keyword evidence="11" id="KW-1185">Reference proteome</keyword>
<dbReference type="PANTHER" id="PTHR21666:SF288">
    <property type="entry name" value="CELL DIVISION PROTEIN YTFB"/>
    <property type="match status" value="1"/>
</dbReference>
<evidence type="ECO:0000256" key="2">
    <source>
        <dbReference type="ARBA" id="ARBA00004196"/>
    </source>
</evidence>
<evidence type="ECO:0000256" key="6">
    <source>
        <dbReference type="ARBA" id="ARBA00022833"/>
    </source>
</evidence>
<comment type="caution">
    <text evidence="10">The sequence shown here is derived from an EMBL/GenBank/DDBJ whole genome shotgun (WGS) entry which is preliminary data.</text>
</comment>
<feature type="domain" description="Csd3-like second N-terminal" evidence="9">
    <location>
        <begin position="140"/>
        <end position="263"/>
    </location>
</feature>
<evidence type="ECO:0000313" key="10">
    <source>
        <dbReference type="EMBL" id="GER58824.1"/>
    </source>
</evidence>
<dbReference type="Proteomes" id="UP000326509">
    <property type="component" value="Unassembled WGS sequence"/>
</dbReference>
<dbReference type="InterPro" id="IPR050570">
    <property type="entry name" value="Cell_wall_metabolism_enzyme"/>
</dbReference>
<dbReference type="Gene3D" id="2.70.70.10">
    <property type="entry name" value="Glucose Permease (Domain IIA)"/>
    <property type="match status" value="1"/>
</dbReference>
<keyword evidence="7" id="KW-0482">Metalloprotease</keyword>
<dbReference type="InterPro" id="IPR011055">
    <property type="entry name" value="Dup_hybrid_motif"/>
</dbReference>
<comment type="cofactor">
    <cofactor evidence="1">
        <name>Zn(2+)</name>
        <dbReference type="ChEBI" id="CHEBI:29105"/>
    </cofactor>
</comment>
<dbReference type="GO" id="GO:0030313">
    <property type="term" value="C:cell envelope"/>
    <property type="evidence" value="ECO:0007669"/>
    <property type="project" value="UniProtKB-SubCell"/>
</dbReference>
<evidence type="ECO:0000256" key="5">
    <source>
        <dbReference type="ARBA" id="ARBA00022801"/>
    </source>
</evidence>